<accession>A0A6J7FU39</accession>
<dbReference type="InterPro" id="IPR057727">
    <property type="entry name" value="WCX_dom"/>
</dbReference>
<feature type="domain" description="WYL" evidence="1">
    <location>
        <begin position="141"/>
        <end position="209"/>
    </location>
</feature>
<dbReference type="InterPro" id="IPR028349">
    <property type="entry name" value="PafC-like"/>
</dbReference>
<dbReference type="InterPro" id="IPR026881">
    <property type="entry name" value="WYL_dom"/>
</dbReference>
<dbReference type="InterPro" id="IPR051534">
    <property type="entry name" value="CBASS_pafABC_assoc_protein"/>
</dbReference>
<dbReference type="PIRSF" id="PIRSF016838">
    <property type="entry name" value="PafC"/>
    <property type="match status" value="1"/>
</dbReference>
<organism evidence="4">
    <name type="scientific">freshwater metagenome</name>
    <dbReference type="NCBI Taxonomy" id="449393"/>
    <lineage>
        <taxon>unclassified sequences</taxon>
        <taxon>metagenomes</taxon>
        <taxon>ecological metagenomes</taxon>
    </lineage>
</organism>
<dbReference type="EMBL" id="CAFBMP010000001">
    <property type="protein sequence ID" value="CAB4895479.1"/>
    <property type="molecule type" value="Genomic_DNA"/>
</dbReference>
<dbReference type="AlphaFoldDB" id="A0A6J7FU39"/>
<protein>
    <submittedName>
        <fullName evidence="4">Unannotated protein</fullName>
    </submittedName>
</protein>
<gene>
    <name evidence="4" type="ORF">UFOPK3608_00028</name>
</gene>
<dbReference type="Pfam" id="PF25583">
    <property type="entry name" value="WCX"/>
    <property type="match status" value="1"/>
</dbReference>
<dbReference type="Pfam" id="PF19187">
    <property type="entry name" value="HTH_PafC"/>
    <property type="match status" value="1"/>
</dbReference>
<sequence>MVDVAANRALRTMDLIPFILENPGISIENLANQFSVTEKQIEDDLQLIFMCGLPGYTPYELIDLVFEDGVVSIIDPQVLDKPRRFSKSELVVIVLGLQILGELNNSNSVRANQIKALSDKIMKLGNSNSVLINSGQNNSPYVDIVLNAISLRKSLIIEYHSMIKDEITNRIILPRYLYFLNGNLYLNALDLDAKADRVFKLNLIKKCEVGSATENQTYENNEYSIQVVLEIDKQFVNFIERNSSVITNIQENKDSYRVDLMVSNMEWLKRSILSYSPGITVISPVLLATEVREVASSLMSAYQNIKAI</sequence>
<feature type="domain" description="WCX" evidence="3">
    <location>
        <begin position="225"/>
        <end position="297"/>
    </location>
</feature>
<dbReference type="PANTHER" id="PTHR34580:SF1">
    <property type="entry name" value="PROTEIN PAFC"/>
    <property type="match status" value="1"/>
</dbReference>
<reference evidence="4" key="1">
    <citation type="submission" date="2020-05" db="EMBL/GenBank/DDBJ databases">
        <authorList>
            <person name="Chiriac C."/>
            <person name="Salcher M."/>
            <person name="Ghai R."/>
            <person name="Kavagutti S V."/>
        </authorList>
    </citation>
    <scope>NUCLEOTIDE SEQUENCE</scope>
</reference>
<proteinExistence type="predicted"/>
<feature type="domain" description="PafC HTH" evidence="2">
    <location>
        <begin position="10"/>
        <end position="121"/>
    </location>
</feature>
<evidence type="ECO:0000259" key="2">
    <source>
        <dbReference type="Pfam" id="PF19187"/>
    </source>
</evidence>
<name>A0A6J7FU39_9ZZZZ</name>
<dbReference type="InterPro" id="IPR043839">
    <property type="entry name" value="PafC_HTH"/>
</dbReference>
<evidence type="ECO:0000259" key="1">
    <source>
        <dbReference type="Pfam" id="PF13280"/>
    </source>
</evidence>
<evidence type="ECO:0000313" key="4">
    <source>
        <dbReference type="EMBL" id="CAB4895479.1"/>
    </source>
</evidence>
<dbReference type="PANTHER" id="PTHR34580">
    <property type="match status" value="1"/>
</dbReference>
<dbReference type="PROSITE" id="PS52050">
    <property type="entry name" value="WYL"/>
    <property type="match status" value="1"/>
</dbReference>
<evidence type="ECO:0000259" key="3">
    <source>
        <dbReference type="Pfam" id="PF25583"/>
    </source>
</evidence>
<dbReference type="Pfam" id="PF13280">
    <property type="entry name" value="WYL"/>
    <property type="match status" value="1"/>
</dbReference>